<dbReference type="Pfam" id="PF14524">
    <property type="entry name" value="Wzt_C"/>
    <property type="match status" value="1"/>
</dbReference>
<dbReference type="InterPro" id="IPR027417">
    <property type="entry name" value="P-loop_NTPase"/>
</dbReference>
<name>A0A139SRM9_9BACT</name>
<protein>
    <recommendedName>
        <fullName evidence="5">ABC transporter domain-containing protein</fullName>
    </recommendedName>
</protein>
<evidence type="ECO:0000256" key="1">
    <source>
        <dbReference type="ARBA" id="ARBA00005417"/>
    </source>
</evidence>
<evidence type="ECO:0000259" key="5">
    <source>
        <dbReference type="PROSITE" id="PS50893"/>
    </source>
</evidence>
<dbReference type="SMART" id="SM00382">
    <property type="entry name" value="AAA"/>
    <property type="match status" value="1"/>
</dbReference>
<dbReference type="InterPro" id="IPR003593">
    <property type="entry name" value="AAA+_ATPase"/>
</dbReference>
<keyword evidence="3" id="KW-0547">Nucleotide-binding</keyword>
<dbReference type="GO" id="GO:0016887">
    <property type="term" value="F:ATP hydrolysis activity"/>
    <property type="evidence" value="ECO:0007669"/>
    <property type="project" value="InterPro"/>
</dbReference>
<evidence type="ECO:0000313" key="7">
    <source>
        <dbReference type="Proteomes" id="UP000071392"/>
    </source>
</evidence>
<dbReference type="GO" id="GO:0140359">
    <property type="term" value="F:ABC-type transporter activity"/>
    <property type="evidence" value="ECO:0007669"/>
    <property type="project" value="InterPro"/>
</dbReference>
<dbReference type="EMBL" id="LSZP01000010">
    <property type="protein sequence ID" value="KXU37236.1"/>
    <property type="molecule type" value="Genomic_DNA"/>
</dbReference>
<evidence type="ECO:0000256" key="3">
    <source>
        <dbReference type="ARBA" id="ARBA00022741"/>
    </source>
</evidence>
<dbReference type="PROSITE" id="PS50893">
    <property type="entry name" value="ABC_TRANSPORTER_2"/>
    <property type="match status" value="1"/>
</dbReference>
<dbReference type="CDD" id="cd10147">
    <property type="entry name" value="Wzt_C-like"/>
    <property type="match status" value="1"/>
</dbReference>
<dbReference type="STRING" id="1548208.AXK12_02135"/>
<dbReference type="GO" id="GO:0005524">
    <property type="term" value="F:ATP binding"/>
    <property type="evidence" value="ECO:0007669"/>
    <property type="project" value="UniProtKB-KW"/>
</dbReference>
<dbReference type="SUPFAM" id="SSF52540">
    <property type="entry name" value="P-loop containing nucleoside triphosphate hydrolases"/>
    <property type="match status" value="1"/>
</dbReference>
<gene>
    <name evidence="6" type="ORF">AXK12_02135</name>
</gene>
<keyword evidence="4" id="KW-0067">ATP-binding</keyword>
<accession>A0A139SRM9</accession>
<comment type="similarity">
    <text evidence="1">Belongs to the ABC transporter superfamily.</text>
</comment>
<dbReference type="OrthoDB" id="9778870at2"/>
<dbReference type="GO" id="GO:0016020">
    <property type="term" value="C:membrane"/>
    <property type="evidence" value="ECO:0007669"/>
    <property type="project" value="InterPro"/>
</dbReference>
<organism evidence="6 7">
    <name type="scientific">Cephaloticoccus capnophilus</name>
    <dbReference type="NCBI Taxonomy" id="1548208"/>
    <lineage>
        <taxon>Bacteria</taxon>
        <taxon>Pseudomonadati</taxon>
        <taxon>Verrucomicrobiota</taxon>
        <taxon>Opitutia</taxon>
        <taxon>Opitutales</taxon>
        <taxon>Opitutaceae</taxon>
        <taxon>Cephaloticoccus</taxon>
    </lineage>
</organism>
<dbReference type="RefSeq" id="WP_068711016.1">
    <property type="nucleotide sequence ID" value="NZ_LSZP01000010.1"/>
</dbReference>
<dbReference type="PANTHER" id="PTHR46743">
    <property type="entry name" value="TEICHOIC ACIDS EXPORT ATP-BINDING PROTEIN TAGH"/>
    <property type="match status" value="1"/>
</dbReference>
<feature type="domain" description="ABC transporter" evidence="5">
    <location>
        <begin position="58"/>
        <end position="279"/>
    </location>
</feature>
<keyword evidence="2" id="KW-0813">Transport</keyword>
<dbReference type="AlphaFoldDB" id="A0A139SRM9"/>
<keyword evidence="7" id="KW-1185">Reference proteome</keyword>
<dbReference type="Proteomes" id="UP000071392">
    <property type="component" value="Unassembled WGS sequence"/>
</dbReference>
<dbReference type="PANTHER" id="PTHR46743:SF2">
    <property type="entry name" value="TEICHOIC ACIDS EXPORT ATP-BINDING PROTEIN TAGH"/>
    <property type="match status" value="1"/>
</dbReference>
<dbReference type="InterPro" id="IPR015860">
    <property type="entry name" value="ABC_transpr_TagH-like"/>
</dbReference>
<evidence type="ECO:0000256" key="4">
    <source>
        <dbReference type="ARBA" id="ARBA00022840"/>
    </source>
</evidence>
<evidence type="ECO:0000256" key="2">
    <source>
        <dbReference type="ARBA" id="ARBA00022448"/>
    </source>
</evidence>
<dbReference type="InterPro" id="IPR003439">
    <property type="entry name" value="ABC_transporter-like_ATP-bd"/>
</dbReference>
<dbReference type="Gene3D" id="3.40.50.300">
    <property type="entry name" value="P-loop containing nucleotide triphosphate hydrolases"/>
    <property type="match status" value="1"/>
</dbReference>
<dbReference type="InterPro" id="IPR029439">
    <property type="entry name" value="Wzt_C"/>
</dbReference>
<sequence>MPKQERSPDTRHPIAIEVDRLSKTYRVWETPLSRLRVSFLEACARAARRLLGPKSPLAERIAVAAQHGFREIQALRGVSLQIGRGEVVGLIGYNGSGKSTLLQIIAGTLSPTSGRVEVRGRVAALLELGSGMNPDFTGRENAYLYGSILGVSRQFLESRMHAIETFAEIGQFFDDPVRTYSTGMAARLAFAVLTQLNPDILIVDEALSVGDAYFQHKSINLIRQFQQAGKTMIVVSHDAATIKTMCTRAVILEHGNLIREGPAIAVCDYYNALVAKKQKDLEIRQVERAKGHTVTRSGDRRVVIGDVELMNASETPTRSFTVGENARIVCALEFRDAVEAPTVGLLIRDRLGNDVYGTNTHHQGVALGDFTAGQSAEVRFALPLRLAPGRYSLTVAAHSGHTHLAANYDWQDNAVVFSVLPGAEAPFTGTAFLPTTVDVSRDKVAPLRAYQWGHTLSFSADGDAVRYKLHGWAIAEDEFTWTEGPEAALRFDLPASPKRNRTLKLCAGAFCTSEIPAQRVRIALDEHELGQLQISETREYSLALPSTLIATQARHQLSFKLPDATSPAALGICDDSRLLGLQLFSLKIE</sequence>
<proteinExistence type="inferred from homology"/>
<dbReference type="Gene3D" id="2.70.50.60">
    <property type="entry name" value="abc- transporter (atp binding component) like domain"/>
    <property type="match status" value="1"/>
</dbReference>
<reference evidence="6 7" key="1">
    <citation type="submission" date="2016-02" db="EMBL/GenBank/DDBJ databases">
        <authorList>
            <person name="Wen L."/>
            <person name="He K."/>
            <person name="Yang H."/>
        </authorList>
    </citation>
    <scope>NUCLEOTIDE SEQUENCE [LARGE SCALE GENOMIC DNA]</scope>
    <source>
        <strain evidence="6 7">CV41</strain>
    </source>
</reference>
<evidence type="ECO:0000313" key="6">
    <source>
        <dbReference type="EMBL" id="KXU37236.1"/>
    </source>
</evidence>
<dbReference type="InterPro" id="IPR050683">
    <property type="entry name" value="Bact_Polysacc_Export_ATP-bd"/>
</dbReference>
<dbReference type="CDD" id="cd03220">
    <property type="entry name" value="ABC_KpsT_Wzt"/>
    <property type="match status" value="1"/>
</dbReference>
<dbReference type="Pfam" id="PF00005">
    <property type="entry name" value="ABC_tran"/>
    <property type="match status" value="1"/>
</dbReference>
<comment type="caution">
    <text evidence="6">The sequence shown here is derived from an EMBL/GenBank/DDBJ whole genome shotgun (WGS) entry which is preliminary data.</text>
</comment>